<comment type="caution">
    <text evidence="1">The sequence shown here is derived from an EMBL/GenBank/DDBJ whole genome shotgun (WGS) entry which is preliminary data.</text>
</comment>
<organism evidence="1 2">
    <name type="scientific">Aphanomyces euteiches</name>
    <dbReference type="NCBI Taxonomy" id="100861"/>
    <lineage>
        <taxon>Eukaryota</taxon>
        <taxon>Sar</taxon>
        <taxon>Stramenopiles</taxon>
        <taxon>Oomycota</taxon>
        <taxon>Saprolegniomycetes</taxon>
        <taxon>Saprolegniales</taxon>
        <taxon>Verrucalvaceae</taxon>
        <taxon>Aphanomyces</taxon>
    </lineage>
</organism>
<reference evidence="1 2" key="1">
    <citation type="submission" date="2019-07" db="EMBL/GenBank/DDBJ databases">
        <title>Genomics analysis of Aphanomyces spp. identifies a new class of oomycete effector associated with host adaptation.</title>
        <authorList>
            <person name="Gaulin E."/>
        </authorList>
    </citation>
    <scope>NUCLEOTIDE SEQUENCE [LARGE SCALE GENOMIC DNA]</scope>
    <source>
        <strain evidence="1 2">ATCC 201684</strain>
    </source>
</reference>
<keyword evidence="2" id="KW-1185">Reference proteome</keyword>
<gene>
    <name evidence="1" type="ORF">Ae201684_000678</name>
</gene>
<dbReference type="EMBL" id="VJMJ01000003">
    <property type="protein sequence ID" value="KAF0745107.1"/>
    <property type="molecule type" value="Genomic_DNA"/>
</dbReference>
<evidence type="ECO:0000313" key="1">
    <source>
        <dbReference type="EMBL" id="KAF0745107.1"/>
    </source>
</evidence>
<dbReference type="AlphaFoldDB" id="A0A6G0XX87"/>
<protein>
    <submittedName>
        <fullName evidence="1">Uncharacterized protein</fullName>
    </submittedName>
</protein>
<sequence length="363" mass="39891">MSFVRSIARQFSGLSSVETVEQKLEQERLQRLELLESHKQTRQANSMFRGGGTTLQDELLRQLARQEERVRQDSFEMVSRSREDSFDSIHLSSEGSFDANDMSENEPDVEPQFVLVSGPEAVISVDEKASIESMSREDVDVVPVVDVTAFAKQIVEEIVGAALLRRAMSRSVATQTTEECISQGTKRAIATQVVDSMFNSSDSTSVEDECTAMASEDKDVISLVDPSASISLALAAEVVKSTIVSAISRVERTEVERSAMAAEEKDEFPEILATAAPSTPAVAHVAPVAPVVVKPAVPSAMSADMEIKCRHKALASEALKEFYAAREAKKQRRSVENRLAEVNKVRELSQHVSWAKVMQLIDE</sequence>
<evidence type="ECO:0000313" key="2">
    <source>
        <dbReference type="Proteomes" id="UP000481153"/>
    </source>
</evidence>
<accession>A0A6G0XX87</accession>
<dbReference type="VEuPathDB" id="FungiDB:AeMF1_008843"/>
<name>A0A6G0XX87_9STRA</name>
<proteinExistence type="predicted"/>
<dbReference type="Proteomes" id="UP000481153">
    <property type="component" value="Unassembled WGS sequence"/>
</dbReference>